<keyword evidence="1" id="KW-0450">Lipoyl</keyword>
<dbReference type="AlphaFoldDB" id="A0A8J2SBT2"/>
<protein>
    <recommendedName>
        <fullName evidence="3">Lipoyl-binding domain-containing protein</fullName>
    </recommendedName>
</protein>
<gene>
    <name evidence="4" type="ORF">PECAL_1P10870</name>
</gene>
<dbReference type="FunFam" id="2.40.50.100:FF:000010">
    <property type="entry name" value="Acetyltransferase component of pyruvate dehydrogenase complex"/>
    <property type="match status" value="1"/>
</dbReference>
<dbReference type="PANTHER" id="PTHR23151">
    <property type="entry name" value="DIHYDROLIPOAMIDE ACETYL/SUCCINYL-TRANSFERASE-RELATED"/>
    <property type="match status" value="1"/>
</dbReference>
<dbReference type="InterPro" id="IPR011053">
    <property type="entry name" value="Single_hybrid_motif"/>
</dbReference>
<dbReference type="PANTHER" id="PTHR23151:SF90">
    <property type="entry name" value="DIHYDROLIPOYLLYSINE-RESIDUE ACETYLTRANSFERASE COMPONENT OF PYRUVATE DEHYDROGENASE COMPLEX, MITOCHONDRIAL-RELATED"/>
    <property type="match status" value="1"/>
</dbReference>
<dbReference type="GO" id="GO:0006086">
    <property type="term" value="P:pyruvate decarboxylation to acetyl-CoA"/>
    <property type="evidence" value="ECO:0007669"/>
    <property type="project" value="InterPro"/>
</dbReference>
<dbReference type="InterPro" id="IPR045257">
    <property type="entry name" value="E2/Pdx1"/>
</dbReference>
<dbReference type="SUPFAM" id="SSF51230">
    <property type="entry name" value="Single hybrid motif"/>
    <property type="match status" value="1"/>
</dbReference>
<evidence type="ECO:0000256" key="1">
    <source>
        <dbReference type="ARBA" id="ARBA00022823"/>
    </source>
</evidence>
<comment type="caution">
    <text evidence="4">The sequence shown here is derived from an EMBL/GenBank/DDBJ whole genome shotgun (WGS) entry which is preliminary data.</text>
</comment>
<dbReference type="Gene3D" id="3.30.479.30">
    <property type="entry name" value="Band 7 domain"/>
    <property type="match status" value="1"/>
</dbReference>
<evidence type="ECO:0000259" key="3">
    <source>
        <dbReference type="PROSITE" id="PS50968"/>
    </source>
</evidence>
<dbReference type="Pfam" id="PF00364">
    <property type="entry name" value="Biotin_lipoyl"/>
    <property type="match status" value="1"/>
</dbReference>
<dbReference type="Proteomes" id="UP000789595">
    <property type="component" value="Unassembled WGS sequence"/>
</dbReference>
<feature type="domain" description="Lipoyl-binding" evidence="3">
    <location>
        <begin position="26"/>
        <end position="102"/>
    </location>
</feature>
<dbReference type="Gene3D" id="2.40.50.100">
    <property type="match status" value="1"/>
</dbReference>
<name>A0A8J2SBT2_9STRA</name>
<evidence type="ECO:0000256" key="2">
    <source>
        <dbReference type="SAM" id="MobiDB-lite"/>
    </source>
</evidence>
<dbReference type="InterPro" id="IPR036013">
    <property type="entry name" value="Band_7/SPFH_dom_sf"/>
</dbReference>
<feature type="region of interest" description="Disordered" evidence="2">
    <location>
        <begin position="112"/>
        <end position="132"/>
    </location>
</feature>
<dbReference type="CDD" id="cd06849">
    <property type="entry name" value="lipoyl_domain"/>
    <property type="match status" value="1"/>
</dbReference>
<keyword evidence="5" id="KW-1185">Reference proteome</keyword>
<dbReference type="InterPro" id="IPR000089">
    <property type="entry name" value="Biotin_lipoyl"/>
</dbReference>
<dbReference type="GO" id="GO:0004742">
    <property type="term" value="F:dihydrolipoyllysine-residue acetyltransferase activity"/>
    <property type="evidence" value="ECO:0007669"/>
    <property type="project" value="TreeGrafter"/>
</dbReference>
<dbReference type="OrthoDB" id="537444at2759"/>
<organism evidence="4 5">
    <name type="scientific">Pelagomonas calceolata</name>
    <dbReference type="NCBI Taxonomy" id="35677"/>
    <lineage>
        <taxon>Eukaryota</taxon>
        <taxon>Sar</taxon>
        <taxon>Stramenopiles</taxon>
        <taxon>Ochrophyta</taxon>
        <taxon>Pelagophyceae</taxon>
        <taxon>Pelagomonadales</taxon>
        <taxon>Pelagomonadaceae</taxon>
        <taxon>Pelagomonas</taxon>
    </lineage>
</organism>
<dbReference type="GO" id="GO:0045254">
    <property type="term" value="C:pyruvate dehydrogenase complex"/>
    <property type="evidence" value="ECO:0007669"/>
    <property type="project" value="InterPro"/>
</dbReference>
<dbReference type="EMBL" id="CAKKNE010000001">
    <property type="protein sequence ID" value="CAH0364709.1"/>
    <property type="molecule type" value="Genomic_DNA"/>
</dbReference>
<sequence length="519" mass="58244">MLATRMLHLRHAARRLGAARWFAAGRQTLVMPALSPTMEAGTIAAWHKAEGDYVEEGDTLADVDTDKASISWEHMGEEGYVSKILVPAGGEAPVGKPVAVLVAEAPVHLLRQGHRSGPPVPASSPGAKTSGAKTSPALGWFDSITVRDGQRAIVWKPDGRAEVVVGPAKKRLLGDQIEFMREYIADAIRYLVIVDKEGNTEHIPGPANVWFDPTKHRSIAVKRCIMLDANEHIVSYLRTESNIKRRVVTGPTVHIPASNEWVHEFKWSATSALHGERGRFNVLKTLPDQVEVTIPRLRSFDNAEVSMDVMVFMQLVDVEKLLNSTHDPVTDLKVSITADLTEFVSKCTLDQLKERTHELNDLKMFKQSTQRADQIGYKVSKVTYRGYGFSRDIDAMLKQNLVDETKLKIEKETAVKEQDIEDMKSLRRVDRHLKEKEAEVTTNKLDLDIERTRSDERRASAKATTDDEMFYLEKLKAMGVDLTQYLVAQKQKPADTEVRITSDEKAPVLHMHVDDRSKK</sequence>
<accession>A0A8J2SBT2</accession>
<evidence type="ECO:0000313" key="4">
    <source>
        <dbReference type="EMBL" id="CAH0364709.1"/>
    </source>
</evidence>
<evidence type="ECO:0000313" key="5">
    <source>
        <dbReference type="Proteomes" id="UP000789595"/>
    </source>
</evidence>
<reference evidence="4" key="1">
    <citation type="submission" date="2021-11" db="EMBL/GenBank/DDBJ databases">
        <authorList>
            <consortium name="Genoscope - CEA"/>
            <person name="William W."/>
        </authorList>
    </citation>
    <scope>NUCLEOTIDE SEQUENCE</scope>
</reference>
<dbReference type="SUPFAM" id="SSF117892">
    <property type="entry name" value="Band 7/SPFH domain"/>
    <property type="match status" value="1"/>
</dbReference>
<dbReference type="PROSITE" id="PS50968">
    <property type="entry name" value="BIOTINYL_LIPOYL"/>
    <property type="match status" value="1"/>
</dbReference>
<proteinExistence type="predicted"/>